<feature type="transmembrane region" description="Helical" evidence="1">
    <location>
        <begin position="163"/>
        <end position="183"/>
    </location>
</feature>
<evidence type="ECO:0000313" key="3">
    <source>
        <dbReference type="Proteomes" id="UP000325440"/>
    </source>
</evidence>
<keyword evidence="1" id="KW-1133">Transmembrane helix</keyword>
<evidence type="ECO:0000313" key="2">
    <source>
        <dbReference type="EMBL" id="VVC38299.1"/>
    </source>
</evidence>
<sequence length="256" mass="30082">MEVVICITEGFMIYLLQIEAITENSYGINDIEFETLFVFIKDLMIEVIIGIFYGILMIFVPNTIWNNAYNRQENELNNNHEAKNRQISVIRFMLFLFEGFLIGLFKQWQHFPITWSLGCAVTALVACFGWKRRGRREKIKNESISSSVSHDVIHDQISSLTKIFKYFFTLLIPMIFGLFGFYYGFHNIELRNYITGRNLSETLRNLIITFTTLIVLEYLMKGQQPKVSMIRDSKFEKFRGTQKFNILVLQDLDNTL</sequence>
<evidence type="ECO:0000256" key="1">
    <source>
        <dbReference type="SAM" id="Phobius"/>
    </source>
</evidence>
<feature type="transmembrane region" description="Helical" evidence="1">
    <location>
        <begin position="43"/>
        <end position="65"/>
    </location>
</feature>
<gene>
    <name evidence="2" type="ORF">CINCED_3A022270</name>
</gene>
<proteinExistence type="predicted"/>
<name>A0A5E4N2U0_9HEMI</name>
<keyword evidence="1" id="KW-0812">Transmembrane</keyword>
<reference evidence="2 3" key="1">
    <citation type="submission" date="2019-08" db="EMBL/GenBank/DDBJ databases">
        <authorList>
            <person name="Alioto T."/>
            <person name="Alioto T."/>
            <person name="Gomez Garrido J."/>
        </authorList>
    </citation>
    <scope>NUCLEOTIDE SEQUENCE [LARGE SCALE GENOMIC DNA]</scope>
</reference>
<dbReference type="Proteomes" id="UP000325440">
    <property type="component" value="Unassembled WGS sequence"/>
</dbReference>
<keyword evidence="3" id="KW-1185">Reference proteome</keyword>
<accession>A0A5E4N2U0</accession>
<dbReference type="AlphaFoldDB" id="A0A5E4N2U0"/>
<dbReference type="EMBL" id="CABPRJ010001467">
    <property type="protein sequence ID" value="VVC38299.1"/>
    <property type="molecule type" value="Genomic_DNA"/>
</dbReference>
<feature type="transmembrane region" description="Helical" evidence="1">
    <location>
        <begin position="86"/>
        <end position="105"/>
    </location>
</feature>
<keyword evidence="1" id="KW-0472">Membrane</keyword>
<protein>
    <submittedName>
        <fullName evidence="2">Uncharacterized protein</fullName>
    </submittedName>
</protein>
<feature type="transmembrane region" description="Helical" evidence="1">
    <location>
        <begin position="111"/>
        <end position="130"/>
    </location>
</feature>
<organism evidence="2 3">
    <name type="scientific">Cinara cedri</name>
    <dbReference type="NCBI Taxonomy" id="506608"/>
    <lineage>
        <taxon>Eukaryota</taxon>
        <taxon>Metazoa</taxon>
        <taxon>Ecdysozoa</taxon>
        <taxon>Arthropoda</taxon>
        <taxon>Hexapoda</taxon>
        <taxon>Insecta</taxon>
        <taxon>Pterygota</taxon>
        <taxon>Neoptera</taxon>
        <taxon>Paraneoptera</taxon>
        <taxon>Hemiptera</taxon>
        <taxon>Sternorrhyncha</taxon>
        <taxon>Aphidomorpha</taxon>
        <taxon>Aphidoidea</taxon>
        <taxon>Aphididae</taxon>
        <taxon>Lachninae</taxon>
        <taxon>Cinara</taxon>
    </lineage>
</organism>
<feature type="transmembrane region" description="Helical" evidence="1">
    <location>
        <begin position="203"/>
        <end position="220"/>
    </location>
</feature>